<dbReference type="Proteomes" id="UP001286313">
    <property type="component" value="Unassembled WGS sequence"/>
</dbReference>
<keyword evidence="4" id="KW-1185">Reference proteome</keyword>
<keyword evidence="2" id="KW-0812">Transmembrane</keyword>
<evidence type="ECO:0000256" key="2">
    <source>
        <dbReference type="SAM" id="Phobius"/>
    </source>
</evidence>
<proteinExistence type="predicted"/>
<evidence type="ECO:0000256" key="1">
    <source>
        <dbReference type="SAM" id="MobiDB-lite"/>
    </source>
</evidence>
<protein>
    <submittedName>
        <fullName evidence="3">Uncharacterized protein</fullName>
    </submittedName>
</protein>
<gene>
    <name evidence="3" type="ORF">Pcinc_014336</name>
</gene>
<organism evidence="3 4">
    <name type="scientific">Petrolisthes cinctipes</name>
    <name type="common">Flat porcelain crab</name>
    <dbReference type="NCBI Taxonomy" id="88211"/>
    <lineage>
        <taxon>Eukaryota</taxon>
        <taxon>Metazoa</taxon>
        <taxon>Ecdysozoa</taxon>
        <taxon>Arthropoda</taxon>
        <taxon>Crustacea</taxon>
        <taxon>Multicrustacea</taxon>
        <taxon>Malacostraca</taxon>
        <taxon>Eumalacostraca</taxon>
        <taxon>Eucarida</taxon>
        <taxon>Decapoda</taxon>
        <taxon>Pleocyemata</taxon>
        <taxon>Anomura</taxon>
        <taxon>Galatheoidea</taxon>
        <taxon>Porcellanidae</taxon>
        <taxon>Petrolisthes</taxon>
    </lineage>
</organism>
<dbReference type="AlphaFoldDB" id="A0AAE1FY04"/>
<name>A0AAE1FY04_PETCI</name>
<sequence length="79" mass="8757">MGDVHYVLVGASAVSILPVLFVKEDYNRAQEQPPDTSLQHHTCLKATPTPATPPRLSYPRPTSRRNVAPLLVPRITTLR</sequence>
<feature type="compositionally biased region" description="Polar residues" evidence="1">
    <location>
        <begin position="29"/>
        <end position="40"/>
    </location>
</feature>
<feature type="transmembrane region" description="Helical" evidence="2">
    <location>
        <begin position="6"/>
        <end position="22"/>
    </location>
</feature>
<accession>A0AAE1FY04</accession>
<evidence type="ECO:0000313" key="4">
    <source>
        <dbReference type="Proteomes" id="UP001286313"/>
    </source>
</evidence>
<reference evidence="3" key="1">
    <citation type="submission" date="2023-10" db="EMBL/GenBank/DDBJ databases">
        <title>Genome assemblies of two species of porcelain crab, Petrolisthes cinctipes and Petrolisthes manimaculis (Anomura: Porcellanidae).</title>
        <authorList>
            <person name="Angst P."/>
        </authorList>
    </citation>
    <scope>NUCLEOTIDE SEQUENCE</scope>
    <source>
        <strain evidence="3">PB745_01</strain>
        <tissue evidence="3">Gill</tissue>
    </source>
</reference>
<keyword evidence="2" id="KW-1133">Transmembrane helix</keyword>
<dbReference type="EMBL" id="JAWQEG010001244">
    <property type="protein sequence ID" value="KAK3881207.1"/>
    <property type="molecule type" value="Genomic_DNA"/>
</dbReference>
<comment type="caution">
    <text evidence="3">The sequence shown here is derived from an EMBL/GenBank/DDBJ whole genome shotgun (WGS) entry which is preliminary data.</text>
</comment>
<feature type="region of interest" description="Disordered" evidence="1">
    <location>
        <begin position="28"/>
        <end position="63"/>
    </location>
</feature>
<evidence type="ECO:0000313" key="3">
    <source>
        <dbReference type="EMBL" id="KAK3881207.1"/>
    </source>
</evidence>
<keyword evidence="2" id="KW-0472">Membrane</keyword>